<proteinExistence type="predicted"/>
<evidence type="ECO:0000256" key="4">
    <source>
        <dbReference type="ARBA" id="ARBA00022989"/>
    </source>
</evidence>
<feature type="transmembrane region" description="Helical" evidence="6">
    <location>
        <begin position="303"/>
        <end position="324"/>
    </location>
</feature>
<feature type="transmembrane region" description="Helical" evidence="6">
    <location>
        <begin position="232"/>
        <end position="250"/>
    </location>
</feature>
<accession>A0A239EL02</accession>
<dbReference type="Pfam" id="PF07690">
    <property type="entry name" value="MFS_1"/>
    <property type="match status" value="1"/>
</dbReference>
<feature type="transmembrane region" description="Helical" evidence="6">
    <location>
        <begin position="364"/>
        <end position="386"/>
    </location>
</feature>
<feature type="transmembrane region" description="Helical" evidence="6">
    <location>
        <begin position="137"/>
        <end position="157"/>
    </location>
</feature>
<dbReference type="Gene3D" id="1.20.1250.20">
    <property type="entry name" value="MFS general substrate transporter like domains"/>
    <property type="match status" value="1"/>
</dbReference>
<feature type="transmembrane region" description="Helical" evidence="6">
    <location>
        <begin position="79"/>
        <end position="99"/>
    </location>
</feature>
<reference evidence="8" key="1">
    <citation type="submission" date="2017-06" db="EMBL/GenBank/DDBJ databases">
        <authorList>
            <person name="Varghese N."/>
            <person name="Submissions S."/>
        </authorList>
    </citation>
    <scope>NUCLEOTIDE SEQUENCE [LARGE SCALE GENOMIC DNA]</scope>
    <source>
        <strain evidence="8">DSM 22348</strain>
    </source>
</reference>
<feature type="transmembrane region" description="Helical" evidence="6">
    <location>
        <begin position="202"/>
        <end position="220"/>
    </location>
</feature>
<dbReference type="AlphaFoldDB" id="A0A239EL02"/>
<dbReference type="PANTHER" id="PTHR42718:SF9">
    <property type="entry name" value="MAJOR FACILITATOR SUPERFAMILY MULTIDRUG TRANSPORTER MFSC"/>
    <property type="match status" value="1"/>
</dbReference>
<dbReference type="Proteomes" id="UP000198407">
    <property type="component" value="Unassembled WGS sequence"/>
</dbReference>
<keyword evidence="3 6" id="KW-0812">Transmembrane</keyword>
<evidence type="ECO:0000256" key="1">
    <source>
        <dbReference type="ARBA" id="ARBA00004141"/>
    </source>
</evidence>
<feature type="transmembrane region" description="Helical" evidence="6">
    <location>
        <begin position="331"/>
        <end position="352"/>
    </location>
</feature>
<dbReference type="STRING" id="1215104.GCA_000730585_00668"/>
<keyword evidence="2" id="KW-0813">Transport</keyword>
<feature type="transmembrane region" description="Helical" evidence="6">
    <location>
        <begin position="111"/>
        <end position="130"/>
    </location>
</feature>
<dbReference type="InterPro" id="IPR011701">
    <property type="entry name" value="MFS"/>
</dbReference>
<feature type="transmembrane region" description="Helical" evidence="6">
    <location>
        <begin position="398"/>
        <end position="420"/>
    </location>
</feature>
<evidence type="ECO:0000256" key="5">
    <source>
        <dbReference type="ARBA" id="ARBA00023136"/>
    </source>
</evidence>
<evidence type="ECO:0000256" key="3">
    <source>
        <dbReference type="ARBA" id="ARBA00022692"/>
    </source>
</evidence>
<gene>
    <name evidence="7" type="ORF">SAMN05444352_10837</name>
</gene>
<comment type="subcellular location">
    <subcellularLocation>
        <location evidence="1">Membrane</location>
        <topology evidence="1">Multi-pass membrane protein</topology>
    </subcellularLocation>
</comment>
<feature type="transmembrane region" description="Helical" evidence="6">
    <location>
        <begin position="270"/>
        <end position="297"/>
    </location>
</feature>
<dbReference type="GO" id="GO:0022857">
    <property type="term" value="F:transmembrane transporter activity"/>
    <property type="evidence" value="ECO:0007669"/>
    <property type="project" value="InterPro"/>
</dbReference>
<sequence>MNCLDGRSRAGLLLLAGILLATLTEAIASSVLAFGRGEIMGAAHATPDEFAWLDVGYIAGKLSGFLLAPWLLSRLAPGNLLVAASVLMGVACAACAGSSELLPLSSWRVLQGLAGGVLLVAGQATLFLLFPRSQQALLQALFAMASVVAPAALAPALSGWLIDSQSWPWSFLAVVPLACAASGLLLGGGAGRLGLAPRPGDWPGTLLAAIALCCATWVLSQGSRWDWFEEPRVLWLSAFGLTSLLGFLALQCFRPGVLEVGLFRCSDFSFAFIVSFVAGAALFGSAFLIPAFALSLLDFTPMAAGALLLPGALPFIAALLLTAWLVRGRGLAPFATVPLGILLIMAAMWLLAGSGLDSGVDDMQAAVLLRGLGLGFLFLSITLIAFSQLDRDHLASGIALFNIGRQLGGLIGVAGLQTLIDHQQAANRVILGSHLNAGDPALVERLAQSSALLAGEGLDRLAAGRAALGLLGRALGEQAAVLAFDSAFLAVAALFVVAAPLLVCIKVILARRAQRLR</sequence>
<dbReference type="EMBL" id="FZOL01000008">
    <property type="protein sequence ID" value="SNS44958.1"/>
    <property type="molecule type" value="Genomic_DNA"/>
</dbReference>
<keyword evidence="4 6" id="KW-1133">Transmembrane helix</keyword>
<protein>
    <submittedName>
        <fullName evidence="7">MFS transporter, DHA2 family, multidrug resistance protein</fullName>
    </submittedName>
</protein>
<evidence type="ECO:0000313" key="8">
    <source>
        <dbReference type="Proteomes" id="UP000198407"/>
    </source>
</evidence>
<feature type="transmembrane region" description="Helical" evidence="6">
    <location>
        <begin position="487"/>
        <end position="509"/>
    </location>
</feature>
<keyword evidence="5 6" id="KW-0472">Membrane</keyword>
<dbReference type="SUPFAM" id="SSF103473">
    <property type="entry name" value="MFS general substrate transporter"/>
    <property type="match status" value="1"/>
</dbReference>
<feature type="transmembrane region" description="Helical" evidence="6">
    <location>
        <begin position="50"/>
        <end position="72"/>
    </location>
</feature>
<keyword evidence="8" id="KW-1185">Reference proteome</keyword>
<dbReference type="InterPro" id="IPR036259">
    <property type="entry name" value="MFS_trans_sf"/>
</dbReference>
<evidence type="ECO:0000313" key="7">
    <source>
        <dbReference type="EMBL" id="SNS44958.1"/>
    </source>
</evidence>
<name>A0A239EL02_9PSED</name>
<organism evidence="7 8">
    <name type="scientific">Pseudomonas japonica</name>
    <dbReference type="NCBI Taxonomy" id="256466"/>
    <lineage>
        <taxon>Bacteria</taxon>
        <taxon>Pseudomonadati</taxon>
        <taxon>Pseudomonadota</taxon>
        <taxon>Gammaproteobacteria</taxon>
        <taxon>Pseudomonadales</taxon>
        <taxon>Pseudomonadaceae</taxon>
        <taxon>Pseudomonas</taxon>
    </lineage>
</organism>
<dbReference type="GO" id="GO:0016020">
    <property type="term" value="C:membrane"/>
    <property type="evidence" value="ECO:0007669"/>
    <property type="project" value="UniProtKB-SubCell"/>
</dbReference>
<evidence type="ECO:0000256" key="2">
    <source>
        <dbReference type="ARBA" id="ARBA00022448"/>
    </source>
</evidence>
<dbReference type="PANTHER" id="PTHR42718">
    <property type="entry name" value="MAJOR FACILITATOR SUPERFAMILY MULTIDRUG TRANSPORTER MFSC"/>
    <property type="match status" value="1"/>
</dbReference>
<feature type="transmembrane region" description="Helical" evidence="6">
    <location>
        <begin position="169"/>
        <end position="190"/>
    </location>
</feature>
<evidence type="ECO:0000256" key="6">
    <source>
        <dbReference type="SAM" id="Phobius"/>
    </source>
</evidence>
<dbReference type="RefSeq" id="WP_245655660.1">
    <property type="nucleotide sequence ID" value="NZ_FZOL01000008.1"/>
</dbReference>